<keyword evidence="2" id="KW-1185">Reference proteome</keyword>
<accession>A0A841G4C1</accession>
<organism evidence="1 2">
    <name type="scientific">Phytomonospora endophytica</name>
    <dbReference type="NCBI Taxonomy" id="714109"/>
    <lineage>
        <taxon>Bacteria</taxon>
        <taxon>Bacillati</taxon>
        <taxon>Actinomycetota</taxon>
        <taxon>Actinomycetes</taxon>
        <taxon>Micromonosporales</taxon>
        <taxon>Micromonosporaceae</taxon>
        <taxon>Phytomonospora</taxon>
    </lineage>
</organism>
<reference evidence="1 2" key="1">
    <citation type="submission" date="2020-08" db="EMBL/GenBank/DDBJ databases">
        <title>Genomic Encyclopedia of Type Strains, Phase IV (KMG-IV): sequencing the most valuable type-strain genomes for metagenomic binning, comparative biology and taxonomic classification.</title>
        <authorList>
            <person name="Goeker M."/>
        </authorList>
    </citation>
    <scope>NUCLEOTIDE SEQUENCE [LARGE SCALE GENOMIC DNA]</scope>
    <source>
        <strain evidence="1 2">YIM 65646</strain>
    </source>
</reference>
<dbReference type="Proteomes" id="UP000548476">
    <property type="component" value="Unassembled WGS sequence"/>
</dbReference>
<proteinExistence type="predicted"/>
<evidence type="ECO:0000313" key="2">
    <source>
        <dbReference type="Proteomes" id="UP000548476"/>
    </source>
</evidence>
<name>A0A841G4C1_9ACTN</name>
<sequence>MLLNVSADLTRRNVGVLLKNSVNGSDEAPQLPFAEHGLELETESPRRRTSTPASFPTLDAVFGDQDWQRLGLDALSARTRNFEFASERLLHAYAAKLARDCSMRNITVPVRRRVSHQPVYHLVFLTRKPYGTWVFADAVARARMKWLARLTPDEFAEEAAIYTFQSTVNEHIKEEQVHAQATIEQNILGLVGRRQKRCKLLDVVTTAYGSAHGIATETTLSKAVLRLANQGAISLQRDAKTKIRDWMVGPAVRPSA</sequence>
<comment type="caution">
    <text evidence="1">The sequence shown here is derived from an EMBL/GenBank/DDBJ whole genome shotgun (WGS) entry which is preliminary data.</text>
</comment>
<dbReference type="RefSeq" id="WP_184792656.1">
    <property type="nucleotide sequence ID" value="NZ_BONT01000089.1"/>
</dbReference>
<evidence type="ECO:0000313" key="1">
    <source>
        <dbReference type="EMBL" id="MBB6039569.1"/>
    </source>
</evidence>
<protein>
    <submittedName>
        <fullName evidence="1">Uncharacterized protein</fullName>
    </submittedName>
</protein>
<dbReference type="EMBL" id="JACHGT010000023">
    <property type="protein sequence ID" value="MBB6039569.1"/>
    <property type="molecule type" value="Genomic_DNA"/>
</dbReference>
<dbReference type="AlphaFoldDB" id="A0A841G4C1"/>
<gene>
    <name evidence="1" type="ORF">HNR73_007466</name>
</gene>